<evidence type="ECO:0000256" key="1">
    <source>
        <dbReference type="ARBA" id="ARBA00023002"/>
    </source>
</evidence>
<protein>
    <submittedName>
        <fullName evidence="3">2-oxoacid:ferredoxin oxidoreductase subunit gamma</fullName>
    </submittedName>
</protein>
<dbReference type="GO" id="GO:0016625">
    <property type="term" value="F:oxidoreductase activity, acting on the aldehyde or oxo group of donors, iron-sulfur protein as acceptor"/>
    <property type="evidence" value="ECO:0007669"/>
    <property type="project" value="InterPro"/>
</dbReference>
<dbReference type="Pfam" id="PF01558">
    <property type="entry name" value="POR"/>
    <property type="match status" value="1"/>
</dbReference>
<dbReference type="RefSeq" id="WP_125672927.1">
    <property type="nucleotide sequence ID" value="NZ_RCOS01000173.1"/>
</dbReference>
<gene>
    <name evidence="3" type="ORF">D6D85_15835</name>
</gene>
<dbReference type="InterPro" id="IPR052554">
    <property type="entry name" value="2-oxoglutarate_synth_KorC"/>
</dbReference>
<dbReference type="InterPro" id="IPR019752">
    <property type="entry name" value="Pyrv/ketoisovalerate_OxRed_cat"/>
</dbReference>
<keyword evidence="1" id="KW-0560">Oxidoreductase</keyword>
<dbReference type="EMBL" id="RCOS01000173">
    <property type="protein sequence ID" value="RSN71531.1"/>
    <property type="molecule type" value="Genomic_DNA"/>
</dbReference>
<dbReference type="PANTHER" id="PTHR42730:SF1">
    <property type="entry name" value="2-OXOGLUTARATE SYNTHASE SUBUNIT KORC"/>
    <property type="match status" value="1"/>
</dbReference>
<name>A0A429GCK9_9CREN</name>
<feature type="domain" description="Pyruvate/ketoisovalerate oxidoreductase catalytic" evidence="2">
    <location>
        <begin position="11"/>
        <end position="175"/>
    </location>
</feature>
<dbReference type="PANTHER" id="PTHR42730">
    <property type="entry name" value="2-OXOGLUTARATE SYNTHASE SUBUNIT KORC"/>
    <property type="match status" value="1"/>
</dbReference>
<sequence length="183" mass="20003">MRTEIMISGSGGQGVVLSGAVLSQAFMLGGYEVASTYTYGPEARLGSSRSEVVVSDEPIDYPKVSKPDYWMAMNQASLNTFSKRFDISKTILLVDISNIKFMDAVKGRVKRIFEIPATDIAESIGSRIAANMVMLGAFVGISGLIKLDDLINGMKEIVRKEFIEVNIKAAEKGYEEAKVKFSK</sequence>
<reference evidence="3 4" key="1">
    <citation type="submission" date="2018-10" db="EMBL/GenBank/DDBJ databases">
        <title>Co-occurring genomic capacity for anaerobic methane metabolism and dissimilatory sulfite reduction discovered in the Korarchaeota.</title>
        <authorList>
            <person name="Mckay L.J."/>
            <person name="Dlakic M."/>
            <person name="Fields M.W."/>
            <person name="Delmont T.O."/>
            <person name="Eren A.M."/>
            <person name="Jay Z.J."/>
            <person name="Klingelsmith K.B."/>
            <person name="Rusch D.B."/>
            <person name="Inskeep W.P."/>
        </authorList>
    </citation>
    <scope>NUCLEOTIDE SEQUENCE [LARGE SCALE GENOMIC DNA]</scope>
    <source>
        <strain evidence="3 4">MDKW</strain>
    </source>
</reference>
<comment type="caution">
    <text evidence="3">The sequence shown here is derived from an EMBL/GenBank/DDBJ whole genome shotgun (WGS) entry which is preliminary data.</text>
</comment>
<dbReference type="InterPro" id="IPR002869">
    <property type="entry name" value="Pyrv_flavodox_OxRed_cen"/>
</dbReference>
<dbReference type="AlphaFoldDB" id="A0A429GCK9"/>
<dbReference type="Proteomes" id="UP000277582">
    <property type="component" value="Unassembled WGS sequence"/>
</dbReference>
<proteinExistence type="predicted"/>
<dbReference type="Gene3D" id="3.40.920.10">
    <property type="entry name" value="Pyruvate-ferredoxin oxidoreductase, PFOR, domain III"/>
    <property type="match status" value="1"/>
</dbReference>
<accession>A0A429GCK9</accession>
<evidence type="ECO:0000259" key="2">
    <source>
        <dbReference type="Pfam" id="PF01558"/>
    </source>
</evidence>
<evidence type="ECO:0000313" key="4">
    <source>
        <dbReference type="Proteomes" id="UP000277582"/>
    </source>
</evidence>
<dbReference type="SUPFAM" id="SSF53323">
    <property type="entry name" value="Pyruvate-ferredoxin oxidoreductase, PFOR, domain III"/>
    <property type="match status" value="1"/>
</dbReference>
<organism evidence="3 4">
    <name type="scientific">Candidatus Methanodesulfokora washburnensis</name>
    <dbReference type="NCBI Taxonomy" id="2478471"/>
    <lineage>
        <taxon>Archaea</taxon>
        <taxon>Thermoproteota</taxon>
        <taxon>Candidatus Korarchaeia</taxon>
        <taxon>Candidatus Korarchaeia incertae sedis</taxon>
        <taxon>Candidatus Methanodesulfokora</taxon>
    </lineage>
</organism>
<dbReference type="InterPro" id="IPR011894">
    <property type="entry name" value="PorC_KorC"/>
</dbReference>
<dbReference type="OrthoDB" id="18183at2157"/>
<keyword evidence="4" id="KW-1185">Reference proteome</keyword>
<dbReference type="NCBIfam" id="TIGR02175">
    <property type="entry name" value="PorC_KorC"/>
    <property type="match status" value="1"/>
</dbReference>
<evidence type="ECO:0000313" key="3">
    <source>
        <dbReference type="EMBL" id="RSN71531.1"/>
    </source>
</evidence>